<evidence type="ECO:0000256" key="1">
    <source>
        <dbReference type="ARBA" id="ARBA00022603"/>
    </source>
</evidence>
<dbReference type="GO" id="GO:0032259">
    <property type="term" value="P:methylation"/>
    <property type="evidence" value="ECO:0007669"/>
    <property type="project" value="UniProtKB-KW"/>
</dbReference>
<dbReference type="EMBL" id="FNND01000001">
    <property type="protein sequence ID" value="SDW16034.1"/>
    <property type="molecule type" value="Genomic_DNA"/>
</dbReference>
<dbReference type="GO" id="GO:0046983">
    <property type="term" value="F:protein dimerization activity"/>
    <property type="evidence" value="ECO:0007669"/>
    <property type="project" value="InterPro"/>
</dbReference>
<evidence type="ECO:0000259" key="5">
    <source>
        <dbReference type="Pfam" id="PF00891"/>
    </source>
</evidence>
<comment type="caution">
    <text evidence="7">The sequence shown here is derived from an EMBL/GenBank/DDBJ whole genome shotgun (WGS) entry which is preliminary data.</text>
</comment>
<accession>A0A1H2RB00</accession>
<dbReference type="RefSeq" id="WP_016419670.1">
    <property type="nucleotide sequence ID" value="NZ_FNND01000001.1"/>
</dbReference>
<dbReference type="InterPro" id="IPR016461">
    <property type="entry name" value="COMT-like"/>
</dbReference>
<dbReference type="GeneID" id="85017745"/>
<dbReference type="Gene3D" id="3.40.50.150">
    <property type="entry name" value="Vaccinia Virus protein VP39"/>
    <property type="match status" value="1"/>
</dbReference>
<feature type="domain" description="O-methyltransferase dimerisation" evidence="6">
    <location>
        <begin position="17"/>
        <end position="81"/>
    </location>
</feature>
<dbReference type="Pfam" id="PF00891">
    <property type="entry name" value="Methyltransf_2"/>
    <property type="match status" value="1"/>
</dbReference>
<gene>
    <name evidence="7" type="ORF">SAMN05444420_101389</name>
</gene>
<dbReference type="InterPro" id="IPR036388">
    <property type="entry name" value="WH-like_DNA-bd_sf"/>
</dbReference>
<sequence>MRNKLKSFFTEYWGYLAVSTACELNLFDALKVPKTAKQLANELFLYEKTLFHLLEALANIKFLTKKEDLYSINSLSEFLTEDHSESLKYACLNWSKEHLRAWQELPYSIKTGKNAFEKIYGLPFFDYLDENPKELNNYHKAMYQYAKDDYKNLPNIIDFSKHNSIIDVGGGYGALINNIQSKYPTLKCILFDLEKVIEKVSATNIQKIGGSFFDPIPTKTDAIILSRILHDWNDKKALQILKNCFDALNDDGTLYVIENCIDKTEIDISLLSLNMAVICESYERTSKEYCLLADKRNFKFCQEIKLNELQNILIFKK</sequence>
<evidence type="ECO:0000259" key="6">
    <source>
        <dbReference type="Pfam" id="PF08100"/>
    </source>
</evidence>
<dbReference type="SUPFAM" id="SSF53335">
    <property type="entry name" value="S-adenosyl-L-methionine-dependent methyltransferases"/>
    <property type="match status" value="1"/>
</dbReference>
<evidence type="ECO:0000256" key="3">
    <source>
        <dbReference type="ARBA" id="ARBA00022691"/>
    </source>
</evidence>
<name>A0A1H2RB00_9FLAO</name>
<dbReference type="PIRSF" id="PIRSF005739">
    <property type="entry name" value="O-mtase"/>
    <property type="match status" value="1"/>
</dbReference>
<feature type="domain" description="O-methyltransferase C-terminal" evidence="5">
    <location>
        <begin position="102"/>
        <end position="298"/>
    </location>
</feature>
<dbReference type="PROSITE" id="PS51257">
    <property type="entry name" value="PROKAR_LIPOPROTEIN"/>
    <property type="match status" value="1"/>
</dbReference>
<dbReference type="PANTHER" id="PTHR43712:SF2">
    <property type="entry name" value="O-METHYLTRANSFERASE CICE"/>
    <property type="match status" value="1"/>
</dbReference>
<dbReference type="InterPro" id="IPR012967">
    <property type="entry name" value="COMT_dimerisation"/>
</dbReference>
<organism evidence="7 8">
    <name type="scientific">Capnocytophaga granulosa</name>
    <dbReference type="NCBI Taxonomy" id="45242"/>
    <lineage>
        <taxon>Bacteria</taxon>
        <taxon>Pseudomonadati</taxon>
        <taxon>Bacteroidota</taxon>
        <taxon>Flavobacteriia</taxon>
        <taxon>Flavobacteriales</taxon>
        <taxon>Flavobacteriaceae</taxon>
        <taxon>Capnocytophaga</taxon>
    </lineage>
</organism>
<feature type="active site" description="Proton acceptor" evidence="4">
    <location>
        <position position="230"/>
    </location>
</feature>
<dbReference type="Pfam" id="PF08100">
    <property type="entry name" value="Dimerisation"/>
    <property type="match status" value="1"/>
</dbReference>
<dbReference type="AlphaFoldDB" id="A0A1H2RB00"/>
<dbReference type="GO" id="GO:0008171">
    <property type="term" value="F:O-methyltransferase activity"/>
    <property type="evidence" value="ECO:0007669"/>
    <property type="project" value="InterPro"/>
</dbReference>
<dbReference type="OrthoDB" id="9766840at2"/>
<keyword evidence="1" id="KW-0489">Methyltransferase</keyword>
<dbReference type="Proteomes" id="UP000182771">
    <property type="component" value="Unassembled WGS sequence"/>
</dbReference>
<protein>
    <submittedName>
        <fullName evidence="7">Dimerisation domain-containing protein</fullName>
    </submittedName>
</protein>
<dbReference type="SUPFAM" id="SSF46785">
    <property type="entry name" value="Winged helix' DNA-binding domain"/>
    <property type="match status" value="1"/>
</dbReference>
<reference evidence="7 8" key="1">
    <citation type="submission" date="2016-10" db="EMBL/GenBank/DDBJ databases">
        <authorList>
            <person name="Varghese N."/>
            <person name="Submissions S."/>
        </authorList>
    </citation>
    <scope>NUCLEOTIDE SEQUENCE [LARGE SCALE GENOMIC DNA]</scope>
    <source>
        <strain evidence="7 8">DSM 11449</strain>
    </source>
</reference>
<dbReference type="Gene3D" id="1.10.10.10">
    <property type="entry name" value="Winged helix-like DNA-binding domain superfamily/Winged helix DNA-binding domain"/>
    <property type="match status" value="1"/>
</dbReference>
<keyword evidence="8" id="KW-1185">Reference proteome</keyword>
<evidence type="ECO:0000256" key="4">
    <source>
        <dbReference type="PIRSR" id="PIRSR005739-1"/>
    </source>
</evidence>
<dbReference type="InterPro" id="IPR001077">
    <property type="entry name" value="COMT_C"/>
</dbReference>
<keyword evidence="2" id="KW-0808">Transferase</keyword>
<evidence type="ECO:0000313" key="8">
    <source>
        <dbReference type="Proteomes" id="UP000182771"/>
    </source>
</evidence>
<dbReference type="InterPro" id="IPR029063">
    <property type="entry name" value="SAM-dependent_MTases_sf"/>
</dbReference>
<keyword evidence="3" id="KW-0949">S-adenosyl-L-methionine</keyword>
<dbReference type="InterPro" id="IPR036390">
    <property type="entry name" value="WH_DNA-bd_sf"/>
</dbReference>
<dbReference type="PANTHER" id="PTHR43712">
    <property type="entry name" value="PUTATIVE (AFU_ORTHOLOGUE AFUA_4G14580)-RELATED"/>
    <property type="match status" value="1"/>
</dbReference>
<dbReference type="PROSITE" id="PS51683">
    <property type="entry name" value="SAM_OMT_II"/>
    <property type="match status" value="1"/>
</dbReference>
<evidence type="ECO:0000313" key="7">
    <source>
        <dbReference type="EMBL" id="SDW16034.1"/>
    </source>
</evidence>
<evidence type="ECO:0000256" key="2">
    <source>
        <dbReference type="ARBA" id="ARBA00022679"/>
    </source>
</evidence>
<proteinExistence type="predicted"/>